<dbReference type="PANTHER" id="PTHR14273:SF0">
    <property type="entry name" value="LYR MOTIF-CONTAINING PROTEIN 1"/>
    <property type="match status" value="1"/>
</dbReference>
<evidence type="ECO:0000256" key="1">
    <source>
        <dbReference type="ARBA" id="ARBA00009508"/>
    </source>
</evidence>
<evidence type="ECO:0000259" key="3">
    <source>
        <dbReference type="Pfam" id="PF05347"/>
    </source>
</evidence>
<dbReference type="eggNOG" id="ENOG502S1SM">
    <property type="taxonomic scope" value="Eukaryota"/>
</dbReference>
<proteinExistence type="inferred from homology"/>
<organism evidence="4 5">
    <name type="scientific">Leishmania panamensis</name>
    <dbReference type="NCBI Taxonomy" id="5679"/>
    <lineage>
        <taxon>Eukaryota</taxon>
        <taxon>Discoba</taxon>
        <taxon>Euglenozoa</taxon>
        <taxon>Kinetoplastea</taxon>
        <taxon>Metakinetoplastina</taxon>
        <taxon>Trypanosomatida</taxon>
        <taxon>Trypanosomatidae</taxon>
        <taxon>Leishmaniinae</taxon>
        <taxon>Leishmania</taxon>
        <taxon>Leishmania guyanensis species complex</taxon>
    </lineage>
</organism>
<protein>
    <submittedName>
        <fullName evidence="4">Electron transport chain protein, putative</fullName>
    </submittedName>
</protein>
<dbReference type="GeneID" id="22574543"/>
<feature type="domain" description="Complex 1 LYR protein" evidence="3">
    <location>
        <begin position="21"/>
        <end position="80"/>
    </location>
</feature>
<keyword evidence="5" id="KW-1185">Reference proteome</keyword>
<accession>A0A088RP06</accession>
<dbReference type="KEGG" id="lpan:LPMP_203320"/>
<dbReference type="Proteomes" id="UP000063063">
    <property type="component" value="Chromosome 20"/>
</dbReference>
<dbReference type="RefSeq" id="XP_010698534.1">
    <property type="nucleotide sequence ID" value="XM_010700232.1"/>
</dbReference>
<dbReference type="InterPro" id="IPR045294">
    <property type="entry name" value="Complex1_LYR_LYRM1"/>
</dbReference>
<comment type="similarity">
    <text evidence="1">Belongs to the complex I LYR family.</text>
</comment>
<feature type="region of interest" description="Disordered" evidence="2">
    <location>
        <begin position="152"/>
        <end position="173"/>
    </location>
</feature>
<dbReference type="CDD" id="cd20261">
    <property type="entry name" value="Complex1_LYR_LYRM1"/>
    <property type="match status" value="1"/>
</dbReference>
<dbReference type="AlphaFoldDB" id="A0A088RP06"/>
<dbReference type="GO" id="GO:0005739">
    <property type="term" value="C:mitochondrion"/>
    <property type="evidence" value="ECO:0007669"/>
    <property type="project" value="TreeGrafter"/>
</dbReference>
<dbReference type="InterPro" id="IPR008011">
    <property type="entry name" value="Complex1_LYR_dom"/>
</dbReference>
<gene>
    <name evidence="4" type="ORF">LPMP_203320</name>
</gene>
<dbReference type="Pfam" id="PF05347">
    <property type="entry name" value="Complex1_LYR"/>
    <property type="match status" value="1"/>
</dbReference>
<dbReference type="EMBL" id="CP009389">
    <property type="protein sequence ID" value="AIN97827.1"/>
    <property type="molecule type" value="Genomic_DNA"/>
</dbReference>
<dbReference type="InterPro" id="IPR040330">
    <property type="entry name" value="LYRM1"/>
</dbReference>
<reference evidence="4 5" key="1">
    <citation type="journal article" date="2015" name="Sci. Rep.">
        <title>The genome of Leishmania panamensis: insights into genomics of the L. (Viannia) subgenus.</title>
        <authorList>
            <person name="Llanes A."/>
            <person name="Restrepo C.M."/>
            <person name="Vecchio G.D."/>
            <person name="Anguizola F.J."/>
            <person name="Lleonart R."/>
        </authorList>
    </citation>
    <scope>NUCLEOTIDE SEQUENCE [LARGE SCALE GENOMIC DNA]</scope>
    <source>
        <strain evidence="4 5">MHOM/PA/94/PSC-1</strain>
    </source>
</reference>
<evidence type="ECO:0000256" key="2">
    <source>
        <dbReference type="SAM" id="MobiDB-lite"/>
    </source>
</evidence>
<dbReference type="VEuPathDB" id="TriTrypDB:LPMP_203320"/>
<name>A0A088RP06_LEIPA</name>
<evidence type="ECO:0000313" key="5">
    <source>
        <dbReference type="Proteomes" id="UP000063063"/>
    </source>
</evidence>
<dbReference type="VEuPathDB" id="TriTrypDB:LPAL13_200039600"/>
<dbReference type="OrthoDB" id="275715at2759"/>
<evidence type="ECO:0000313" key="4">
    <source>
        <dbReference type="EMBL" id="AIN97827.1"/>
    </source>
</evidence>
<dbReference type="PANTHER" id="PTHR14273">
    <property type="entry name" value="LYR MOTIF-CONTAINING PROTEIN 1"/>
    <property type="match status" value="1"/>
</dbReference>
<sequence length="173" mass="19987">MFAAKPTIREIRHAAESPYRAQVLSWYRRCLRAAFSVPWSSDEDALYVLEETRRLFHQNRGIREVERIERKLREVEMRYEMALHYNIPYPRPFNKMQGSMQESGVPYAPYLDSAYDHMVNPNIGVNAEGSANLGIMGGLEKSSYYFEDNIGEADVDGRTNPYDTEAEPPSTVR</sequence>